<protein>
    <submittedName>
        <fullName evidence="2">Uncharacterized protein</fullName>
    </submittedName>
</protein>
<dbReference type="Proteomes" id="UP000054477">
    <property type="component" value="Unassembled WGS sequence"/>
</dbReference>
<keyword evidence="1" id="KW-0175">Coiled coil</keyword>
<sequence>MSERTQKRKRSLQDSTVDLSKMRMALNRLETLKEELDGIEEMEEELHTISEHVLALESILQDAKKPRVTFSTVASEDLKKAGVKRKRLIFEPAKVTELTNGLTTNGEAEIADLHSQIKKIYPRVKMDHEPGSRMILDAILLALVEISSTNKTGVAILPEMRIGQGDEDQISHPISGYELWLNGNVDYAVIEYDDVRDYKDRLLAPGESRENAFEIAKGCLFLVKAKSRSLEQSLVTYILETVGLSDGQTWIFFILKSENGTLTYYESATRRLSRDLVENSDLPLREIVQLVCEWLSPAATELFALE</sequence>
<keyword evidence="3" id="KW-1185">Reference proteome</keyword>
<proteinExistence type="predicted"/>
<dbReference type="HOGENOM" id="CLU_074865_0_0_1"/>
<evidence type="ECO:0000256" key="1">
    <source>
        <dbReference type="SAM" id="Coils"/>
    </source>
</evidence>
<dbReference type="AlphaFoldDB" id="A0A0C9XDQ3"/>
<organism evidence="2 3">
    <name type="scientific">Laccaria amethystina LaAM-08-1</name>
    <dbReference type="NCBI Taxonomy" id="1095629"/>
    <lineage>
        <taxon>Eukaryota</taxon>
        <taxon>Fungi</taxon>
        <taxon>Dikarya</taxon>
        <taxon>Basidiomycota</taxon>
        <taxon>Agaricomycotina</taxon>
        <taxon>Agaricomycetes</taxon>
        <taxon>Agaricomycetidae</taxon>
        <taxon>Agaricales</taxon>
        <taxon>Agaricineae</taxon>
        <taxon>Hydnangiaceae</taxon>
        <taxon>Laccaria</taxon>
    </lineage>
</organism>
<gene>
    <name evidence="2" type="ORF">K443DRAFT_121674</name>
</gene>
<name>A0A0C9XDQ3_9AGAR</name>
<reference evidence="2 3" key="1">
    <citation type="submission" date="2014-04" db="EMBL/GenBank/DDBJ databases">
        <authorList>
            <consortium name="DOE Joint Genome Institute"/>
            <person name="Kuo A."/>
            <person name="Kohler A."/>
            <person name="Nagy L.G."/>
            <person name="Floudas D."/>
            <person name="Copeland A."/>
            <person name="Barry K.W."/>
            <person name="Cichocki N."/>
            <person name="Veneault-Fourrey C."/>
            <person name="LaButti K."/>
            <person name="Lindquist E.A."/>
            <person name="Lipzen A."/>
            <person name="Lundell T."/>
            <person name="Morin E."/>
            <person name="Murat C."/>
            <person name="Sun H."/>
            <person name="Tunlid A."/>
            <person name="Henrissat B."/>
            <person name="Grigoriev I.V."/>
            <person name="Hibbett D.S."/>
            <person name="Martin F."/>
            <person name="Nordberg H.P."/>
            <person name="Cantor M.N."/>
            <person name="Hua S.X."/>
        </authorList>
    </citation>
    <scope>NUCLEOTIDE SEQUENCE [LARGE SCALE GENOMIC DNA]</scope>
    <source>
        <strain evidence="2 3">LaAM-08-1</strain>
    </source>
</reference>
<evidence type="ECO:0000313" key="2">
    <source>
        <dbReference type="EMBL" id="KIK02961.1"/>
    </source>
</evidence>
<evidence type="ECO:0000313" key="3">
    <source>
        <dbReference type="Proteomes" id="UP000054477"/>
    </source>
</evidence>
<reference evidence="3" key="2">
    <citation type="submission" date="2015-01" db="EMBL/GenBank/DDBJ databases">
        <title>Evolutionary Origins and Diversification of the Mycorrhizal Mutualists.</title>
        <authorList>
            <consortium name="DOE Joint Genome Institute"/>
            <consortium name="Mycorrhizal Genomics Consortium"/>
            <person name="Kohler A."/>
            <person name="Kuo A."/>
            <person name="Nagy L.G."/>
            <person name="Floudas D."/>
            <person name="Copeland A."/>
            <person name="Barry K.W."/>
            <person name="Cichocki N."/>
            <person name="Veneault-Fourrey C."/>
            <person name="LaButti K."/>
            <person name="Lindquist E.A."/>
            <person name="Lipzen A."/>
            <person name="Lundell T."/>
            <person name="Morin E."/>
            <person name="Murat C."/>
            <person name="Riley R."/>
            <person name="Ohm R."/>
            <person name="Sun H."/>
            <person name="Tunlid A."/>
            <person name="Henrissat B."/>
            <person name="Grigoriev I.V."/>
            <person name="Hibbett D.S."/>
            <person name="Martin F."/>
        </authorList>
    </citation>
    <scope>NUCLEOTIDE SEQUENCE [LARGE SCALE GENOMIC DNA]</scope>
    <source>
        <strain evidence="3">LaAM-08-1</strain>
    </source>
</reference>
<feature type="coiled-coil region" evidence="1">
    <location>
        <begin position="22"/>
        <end position="59"/>
    </location>
</feature>
<accession>A0A0C9XDQ3</accession>
<dbReference type="OrthoDB" id="3144838at2759"/>
<dbReference type="EMBL" id="KN838585">
    <property type="protein sequence ID" value="KIK02961.1"/>
    <property type="molecule type" value="Genomic_DNA"/>
</dbReference>